<accession>A0A8S2X4H9</accession>
<proteinExistence type="predicted"/>
<feature type="domain" description="MAP3K HisK-N-like globin" evidence="1">
    <location>
        <begin position="20"/>
        <end position="143"/>
    </location>
</feature>
<protein>
    <recommendedName>
        <fullName evidence="1">MAP3K HisK-N-like globin domain-containing protein</fullName>
    </recommendedName>
</protein>
<feature type="non-terminal residue" evidence="2">
    <location>
        <position position="147"/>
    </location>
</feature>
<evidence type="ECO:0000259" key="1">
    <source>
        <dbReference type="Pfam" id="PF20302"/>
    </source>
</evidence>
<dbReference type="EMBL" id="CAJOBA010089519">
    <property type="protein sequence ID" value="CAF4478225.1"/>
    <property type="molecule type" value="Genomic_DNA"/>
</dbReference>
<gene>
    <name evidence="2" type="ORF">TMI583_LOCUS47036</name>
</gene>
<comment type="caution">
    <text evidence="2">The sequence shown here is derived from an EMBL/GenBank/DDBJ whole genome shotgun (WGS) entry which is preliminary data.</text>
</comment>
<name>A0A8S2X4H9_9BILA</name>
<dbReference type="AlphaFoldDB" id="A0A8S2X4H9"/>
<dbReference type="Proteomes" id="UP000682733">
    <property type="component" value="Unassembled WGS sequence"/>
</dbReference>
<evidence type="ECO:0000313" key="2">
    <source>
        <dbReference type="EMBL" id="CAF4478225.1"/>
    </source>
</evidence>
<evidence type="ECO:0000313" key="3">
    <source>
        <dbReference type="Proteomes" id="UP000682733"/>
    </source>
</evidence>
<dbReference type="Pfam" id="PF20302">
    <property type="entry name" value="HisK-N-like"/>
    <property type="match status" value="1"/>
</dbReference>
<dbReference type="InterPro" id="IPR046873">
    <property type="entry name" value="HisK-N-like"/>
</dbReference>
<sequence>SDSDIFSISPDRSLASAISVEENRRQELVEYLESQKDTLLDQWMSLIEEKSDPEEGIQIDTLHILLPAIIEYLDKLIEKPLQLAINTIFESTQMDSDRRADLERACYCFIKAVNSVLLNANLVPHVLFALDNLVRRAVEVMVGYIRP</sequence>
<feature type="non-terminal residue" evidence="2">
    <location>
        <position position="1"/>
    </location>
</feature>
<organism evidence="2 3">
    <name type="scientific">Didymodactylos carnosus</name>
    <dbReference type="NCBI Taxonomy" id="1234261"/>
    <lineage>
        <taxon>Eukaryota</taxon>
        <taxon>Metazoa</taxon>
        <taxon>Spiralia</taxon>
        <taxon>Gnathifera</taxon>
        <taxon>Rotifera</taxon>
        <taxon>Eurotatoria</taxon>
        <taxon>Bdelloidea</taxon>
        <taxon>Philodinida</taxon>
        <taxon>Philodinidae</taxon>
        <taxon>Didymodactylos</taxon>
    </lineage>
</organism>
<reference evidence="2" key="1">
    <citation type="submission" date="2021-02" db="EMBL/GenBank/DDBJ databases">
        <authorList>
            <person name="Nowell W R."/>
        </authorList>
    </citation>
    <scope>NUCLEOTIDE SEQUENCE</scope>
</reference>